<feature type="region of interest" description="Disordered" evidence="1">
    <location>
        <begin position="1"/>
        <end position="44"/>
    </location>
</feature>
<name>A0A2L2T8N2_9HYPO</name>
<evidence type="ECO:0000256" key="1">
    <source>
        <dbReference type="SAM" id="MobiDB-lite"/>
    </source>
</evidence>
<dbReference type="EMBL" id="LN649230">
    <property type="protein sequence ID" value="CEI60597.1"/>
    <property type="molecule type" value="Genomic_DNA"/>
</dbReference>
<proteinExistence type="predicted"/>
<evidence type="ECO:0000313" key="3">
    <source>
        <dbReference type="Proteomes" id="UP000245910"/>
    </source>
</evidence>
<evidence type="ECO:0000313" key="2">
    <source>
        <dbReference type="EMBL" id="CEI60597.1"/>
    </source>
</evidence>
<feature type="compositionally biased region" description="Basic and acidic residues" evidence="1">
    <location>
        <begin position="1"/>
        <end position="17"/>
    </location>
</feature>
<reference evidence="3" key="1">
    <citation type="submission" date="2014-10" db="EMBL/GenBank/DDBJ databases">
        <authorList>
            <person name="King R."/>
        </authorList>
    </citation>
    <scope>NUCLEOTIDE SEQUENCE [LARGE SCALE GENOMIC DNA]</scope>
    <source>
        <strain evidence="3">A3/5</strain>
    </source>
</reference>
<accession>A0A2L2T8N2</accession>
<feature type="compositionally biased region" description="Basic residues" evidence="1">
    <location>
        <begin position="18"/>
        <end position="28"/>
    </location>
</feature>
<organism evidence="2 3">
    <name type="scientific">Fusarium venenatum</name>
    <dbReference type="NCBI Taxonomy" id="56646"/>
    <lineage>
        <taxon>Eukaryota</taxon>
        <taxon>Fungi</taxon>
        <taxon>Dikarya</taxon>
        <taxon>Ascomycota</taxon>
        <taxon>Pezizomycotina</taxon>
        <taxon>Sordariomycetes</taxon>
        <taxon>Hypocreomycetidae</taxon>
        <taxon>Hypocreales</taxon>
        <taxon>Nectriaceae</taxon>
        <taxon>Fusarium</taxon>
    </lineage>
</organism>
<dbReference type="Proteomes" id="UP000245910">
    <property type="component" value="Chromosome II"/>
</dbReference>
<dbReference type="AlphaFoldDB" id="A0A2L2T8N2"/>
<keyword evidence="3" id="KW-1185">Reference proteome</keyword>
<protein>
    <submittedName>
        <fullName evidence="2">Uncharacterized protein</fullName>
    </submittedName>
</protein>
<sequence>MPRRYAERGTERAEPARRRYRGTWRKSPAKPVQGKRGREETSPAGMVWQGFRTASQSPNKLTVKSFGDC</sequence>